<keyword evidence="12" id="KW-1133">Transmembrane helix</keyword>
<dbReference type="InterPro" id="IPR017972">
    <property type="entry name" value="Cyt_P450_CS"/>
</dbReference>
<keyword evidence="14" id="KW-1185">Reference proteome</keyword>
<dbReference type="EMBL" id="BFAA01002533">
    <property type="protein sequence ID" value="GCB61943.1"/>
    <property type="molecule type" value="Genomic_DNA"/>
</dbReference>
<reference evidence="13 14" key="1">
    <citation type="journal article" date="2018" name="Nat. Ecol. Evol.">
        <title>Shark genomes provide insights into elasmobranch evolution and the origin of vertebrates.</title>
        <authorList>
            <person name="Hara Y"/>
            <person name="Yamaguchi K"/>
            <person name="Onimaru K"/>
            <person name="Kadota M"/>
            <person name="Koyanagi M"/>
            <person name="Keeley SD"/>
            <person name="Tatsumi K"/>
            <person name="Tanaka K"/>
            <person name="Motone F"/>
            <person name="Kageyama Y"/>
            <person name="Nozu R"/>
            <person name="Adachi N"/>
            <person name="Nishimura O"/>
            <person name="Nakagawa R"/>
            <person name="Tanegashima C"/>
            <person name="Kiyatake I"/>
            <person name="Matsumoto R"/>
            <person name="Murakumo K"/>
            <person name="Nishida K"/>
            <person name="Terakita A"/>
            <person name="Kuratani S"/>
            <person name="Sato K"/>
            <person name="Hyodo S Kuraku.S."/>
        </authorList>
    </citation>
    <scope>NUCLEOTIDE SEQUENCE [LARGE SCALE GENOMIC DNA]</scope>
</reference>
<dbReference type="InterPro" id="IPR001128">
    <property type="entry name" value="Cyt_P450"/>
</dbReference>
<evidence type="ECO:0000313" key="14">
    <source>
        <dbReference type="Proteomes" id="UP000288216"/>
    </source>
</evidence>
<dbReference type="PROSITE" id="PS00086">
    <property type="entry name" value="CYTOCHROME_P450"/>
    <property type="match status" value="1"/>
</dbReference>
<evidence type="ECO:0000256" key="6">
    <source>
        <dbReference type="ARBA" id="ARBA00023002"/>
    </source>
</evidence>
<keyword evidence="7 10" id="KW-0408">Iron</keyword>
<dbReference type="GO" id="GO:0016020">
    <property type="term" value="C:membrane"/>
    <property type="evidence" value="ECO:0007669"/>
    <property type="project" value="UniProtKB-SubCell"/>
</dbReference>
<dbReference type="InterPro" id="IPR002401">
    <property type="entry name" value="Cyt_P450_E_grp-I"/>
</dbReference>
<dbReference type="PRINTS" id="PR00385">
    <property type="entry name" value="P450"/>
</dbReference>
<evidence type="ECO:0000256" key="8">
    <source>
        <dbReference type="ARBA" id="ARBA00023033"/>
    </source>
</evidence>
<name>A0A401NM41_SCYTO</name>
<dbReference type="STRING" id="75743.A0A401NM41"/>
<dbReference type="GO" id="GO:0020037">
    <property type="term" value="F:heme binding"/>
    <property type="evidence" value="ECO:0007669"/>
    <property type="project" value="InterPro"/>
</dbReference>
<dbReference type="GO" id="GO:0042448">
    <property type="term" value="P:progesterone metabolic process"/>
    <property type="evidence" value="ECO:0007669"/>
    <property type="project" value="TreeGrafter"/>
</dbReference>
<evidence type="ECO:0000256" key="9">
    <source>
        <dbReference type="ARBA" id="ARBA00023136"/>
    </source>
</evidence>
<sequence length="547" mass="62236">MTFNKTCALGRALEQGAMLERGALVTGHLQLVLAAAVSVLLGWRWLQRQARAGGRRSPPGPFPWPLIGNAAQVGWAPHLSFSRMAERYGSVFRLKLGSRTVVVLNGEEAIRQALVRKGADFSGRPDFASFGVVSGGRSLAFRSHGDLWRLHRKVAHSTVRAFSTSNLRTKKAFEQHVLCEMWQLIGIFLQRSRAGAYFDPWMNVVVAVANVMCAVCFGKRYRHDDQEFRALLSKNDRFGQTVGAGSLVDIMPWLQHFPNPIRSVYRDFKQLNRDFYLFIQEKVHRHRQLFRPERVRDMMDAFILAIDHQEVTGDTGLKLSPDYVESTVGDIFGASQDTLSTALHWVTLYLVSWPEVQRKVQQEVDRVVGRQCIPTIEDQPRMPYLMAFLHEAMRFSSFVSLTIPHATTRDTLLNGYHIDKGTVVFVNQWSVNHDPHKWTRPELFNPERFLSEDGSFNKDLGSRVMIFSVGRRRCIGDELAKMQLFLSVSLLMHQCTLTANPSERLTLDFTYGLSLKPKTFTINVTLRDSMEPLQAAVQRIQEAEAKQ</sequence>
<dbReference type="GO" id="GO:0005506">
    <property type="term" value="F:iron ion binding"/>
    <property type="evidence" value="ECO:0007669"/>
    <property type="project" value="InterPro"/>
</dbReference>
<dbReference type="GO" id="GO:0004508">
    <property type="term" value="F:steroid 17-alpha-monooxygenase activity"/>
    <property type="evidence" value="ECO:0007669"/>
    <property type="project" value="TreeGrafter"/>
</dbReference>
<dbReference type="PANTHER" id="PTHR24289">
    <property type="entry name" value="STEROID 17-ALPHA-HYDROXYLASE/17,20 LYASE"/>
    <property type="match status" value="1"/>
</dbReference>
<evidence type="ECO:0000256" key="12">
    <source>
        <dbReference type="SAM" id="Phobius"/>
    </source>
</evidence>
<gene>
    <name evidence="13" type="ORF">scyTo_0007138</name>
</gene>
<keyword evidence="6 11" id="KW-0560">Oxidoreductase</keyword>
<organism evidence="13 14">
    <name type="scientific">Scyliorhinus torazame</name>
    <name type="common">Cloudy catshark</name>
    <name type="synonym">Catulus torazame</name>
    <dbReference type="NCBI Taxonomy" id="75743"/>
    <lineage>
        <taxon>Eukaryota</taxon>
        <taxon>Metazoa</taxon>
        <taxon>Chordata</taxon>
        <taxon>Craniata</taxon>
        <taxon>Vertebrata</taxon>
        <taxon>Chondrichthyes</taxon>
        <taxon>Elasmobranchii</taxon>
        <taxon>Galeomorphii</taxon>
        <taxon>Galeoidea</taxon>
        <taxon>Carcharhiniformes</taxon>
        <taxon>Scyliorhinidae</taxon>
        <taxon>Scyliorhinus</taxon>
    </lineage>
</organism>
<dbReference type="PANTHER" id="PTHR24289:SF15">
    <property type="entry name" value="CYTOCHROME P450 FAMILY 1 SUBFAMILY B MEMBER 1"/>
    <property type="match status" value="1"/>
</dbReference>
<keyword evidence="12" id="KW-0812">Transmembrane</keyword>
<evidence type="ECO:0000256" key="5">
    <source>
        <dbReference type="ARBA" id="ARBA00022723"/>
    </source>
</evidence>
<comment type="similarity">
    <text evidence="3 11">Belongs to the cytochrome P450 family.</text>
</comment>
<dbReference type="SUPFAM" id="SSF48264">
    <property type="entry name" value="Cytochrome P450"/>
    <property type="match status" value="1"/>
</dbReference>
<dbReference type="Gene3D" id="1.10.630.10">
    <property type="entry name" value="Cytochrome P450"/>
    <property type="match status" value="1"/>
</dbReference>
<evidence type="ECO:0000313" key="13">
    <source>
        <dbReference type="EMBL" id="GCB61943.1"/>
    </source>
</evidence>
<evidence type="ECO:0008006" key="15">
    <source>
        <dbReference type="Google" id="ProtNLM"/>
    </source>
</evidence>
<accession>A0A401NM41</accession>
<dbReference type="PRINTS" id="PR00463">
    <property type="entry name" value="EP450I"/>
</dbReference>
<feature type="binding site" description="axial binding residue" evidence="10">
    <location>
        <position position="474"/>
    </location>
    <ligand>
        <name>heme</name>
        <dbReference type="ChEBI" id="CHEBI:30413"/>
    </ligand>
    <ligandPart>
        <name>Fe</name>
        <dbReference type="ChEBI" id="CHEBI:18248"/>
    </ligandPart>
</feature>
<comment type="subcellular location">
    <subcellularLocation>
        <location evidence="2">Membrane</location>
    </subcellularLocation>
</comment>
<evidence type="ECO:0000256" key="2">
    <source>
        <dbReference type="ARBA" id="ARBA00004370"/>
    </source>
</evidence>
<dbReference type="CDD" id="cd20675">
    <property type="entry name" value="CYP1B1-like"/>
    <property type="match status" value="1"/>
</dbReference>
<evidence type="ECO:0000256" key="4">
    <source>
        <dbReference type="ARBA" id="ARBA00022617"/>
    </source>
</evidence>
<keyword evidence="9 12" id="KW-0472">Membrane</keyword>
<dbReference type="Proteomes" id="UP000288216">
    <property type="component" value="Unassembled WGS sequence"/>
</dbReference>
<evidence type="ECO:0000256" key="10">
    <source>
        <dbReference type="PIRSR" id="PIRSR602401-1"/>
    </source>
</evidence>
<dbReference type="OMA" id="IFEEMTW"/>
<protein>
    <recommendedName>
        <fullName evidence="15">Unspecific monooxygenase</fullName>
    </recommendedName>
</protein>
<feature type="transmembrane region" description="Helical" evidence="12">
    <location>
        <begin position="28"/>
        <end position="46"/>
    </location>
</feature>
<dbReference type="InterPro" id="IPR036396">
    <property type="entry name" value="Cyt_P450_sf"/>
</dbReference>
<evidence type="ECO:0000256" key="7">
    <source>
        <dbReference type="ARBA" id="ARBA00023004"/>
    </source>
</evidence>
<keyword evidence="8 11" id="KW-0503">Monooxygenase</keyword>
<evidence type="ECO:0000256" key="3">
    <source>
        <dbReference type="ARBA" id="ARBA00010617"/>
    </source>
</evidence>
<dbReference type="FunFam" id="1.10.630.10:FF:000002">
    <property type="entry name" value="Cytochrome P450 1A1"/>
    <property type="match status" value="1"/>
</dbReference>
<evidence type="ECO:0000256" key="11">
    <source>
        <dbReference type="RuleBase" id="RU000461"/>
    </source>
</evidence>
<keyword evidence="4 10" id="KW-0349">Heme</keyword>
<comment type="caution">
    <text evidence="13">The sequence shown here is derived from an EMBL/GenBank/DDBJ whole genome shotgun (WGS) entry which is preliminary data.</text>
</comment>
<evidence type="ECO:0000256" key="1">
    <source>
        <dbReference type="ARBA" id="ARBA00001971"/>
    </source>
</evidence>
<dbReference type="OrthoDB" id="1055148at2759"/>
<comment type="cofactor">
    <cofactor evidence="1 10">
        <name>heme</name>
        <dbReference type="ChEBI" id="CHEBI:30413"/>
    </cofactor>
</comment>
<dbReference type="GO" id="GO:0042446">
    <property type="term" value="P:hormone biosynthetic process"/>
    <property type="evidence" value="ECO:0007669"/>
    <property type="project" value="TreeGrafter"/>
</dbReference>
<dbReference type="AlphaFoldDB" id="A0A401NM41"/>
<dbReference type="Pfam" id="PF00067">
    <property type="entry name" value="p450"/>
    <property type="match status" value="1"/>
</dbReference>
<proteinExistence type="inferred from homology"/>
<keyword evidence="5 10" id="KW-0479">Metal-binding</keyword>